<dbReference type="GO" id="GO:0000156">
    <property type="term" value="F:phosphorelay response regulator activity"/>
    <property type="evidence" value="ECO:0007669"/>
    <property type="project" value="TreeGrafter"/>
</dbReference>
<evidence type="ECO:0000256" key="5">
    <source>
        <dbReference type="ARBA" id="ARBA00022553"/>
    </source>
</evidence>
<evidence type="ECO:0000256" key="3">
    <source>
        <dbReference type="ARBA" id="ARBA00004236"/>
    </source>
</evidence>
<dbReference type="PANTHER" id="PTHR42878">
    <property type="entry name" value="TWO-COMPONENT HISTIDINE KINASE"/>
    <property type="match status" value="1"/>
</dbReference>
<dbReference type="SMART" id="SM00387">
    <property type="entry name" value="HATPase_c"/>
    <property type="match status" value="1"/>
</dbReference>
<evidence type="ECO:0000256" key="6">
    <source>
        <dbReference type="ARBA" id="ARBA00022679"/>
    </source>
</evidence>
<dbReference type="Gene3D" id="3.30.565.10">
    <property type="entry name" value="Histidine kinase-like ATPase, C-terminal domain"/>
    <property type="match status" value="1"/>
</dbReference>
<dbReference type="CDD" id="cd00075">
    <property type="entry name" value="HATPase"/>
    <property type="match status" value="1"/>
</dbReference>
<dbReference type="InterPro" id="IPR035965">
    <property type="entry name" value="PAS-like_dom_sf"/>
</dbReference>
<dbReference type="InterPro" id="IPR050351">
    <property type="entry name" value="BphY/WalK/GraS-like"/>
</dbReference>
<dbReference type="FunFam" id="3.30.565.10:FF:000006">
    <property type="entry name" value="Sensor histidine kinase WalK"/>
    <property type="match status" value="1"/>
</dbReference>
<comment type="catalytic activity">
    <reaction evidence="1">
        <text>ATP + protein L-histidine = ADP + protein N-phospho-L-histidine.</text>
        <dbReference type="EC" id="2.7.13.3"/>
    </reaction>
</comment>
<keyword evidence="19" id="KW-1185">Reference proteome</keyword>
<dbReference type="SMART" id="SM01079">
    <property type="entry name" value="CHASE"/>
    <property type="match status" value="1"/>
</dbReference>
<evidence type="ECO:0000256" key="8">
    <source>
        <dbReference type="ARBA" id="ARBA00022741"/>
    </source>
</evidence>
<dbReference type="GO" id="GO:0000155">
    <property type="term" value="F:phosphorelay sensor kinase activity"/>
    <property type="evidence" value="ECO:0007669"/>
    <property type="project" value="InterPro"/>
</dbReference>
<evidence type="ECO:0000256" key="11">
    <source>
        <dbReference type="ARBA" id="ARBA00022989"/>
    </source>
</evidence>
<evidence type="ECO:0000259" key="16">
    <source>
        <dbReference type="PROSITE" id="PS50112"/>
    </source>
</evidence>
<evidence type="ECO:0000313" key="19">
    <source>
        <dbReference type="Proteomes" id="UP000199645"/>
    </source>
</evidence>
<dbReference type="Gene3D" id="3.30.450.350">
    <property type="entry name" value="CHASE domain"/>
    <property type="match status" value="1"/>
</dbReference>
<dbReference type="Proteomes" id="UP000199645">
    <property type="component" value="Unassembled WGS sequence"/>
</dbReference>
<feature type="domain" description="PAS" evidence="16">
    <location>
        <begin position="351"/>
        <end position="391"/>
    </location>
</feature>
<dbReference type="InterPro" id="IPR000700">
    <property type="entry name" value="PAS-assoc_C"/>
</dbReference>
<dbReference type="PROSITE" id="PS50113">
    <property type="entry name" value="PAC"/>
    <property type="match status" value="1"/>
</dbReference>
<dbReference type="EMBL" id="FONV01000006">
    <property type="protein sequence ID" value="SFF12472.1"/>
    <property type="molecule type" value="Genomic_DNA"/>
</dbReference>
<evidence type="ECO:0000256" key="4">
    <source>
        <dbReference type="ARBA" id="ARBA00012438"/>
    </source>
</evidence>
<dbReference type="Pfam" id="PF02518">
    <property type="entry name" value="HATPase_c"/>
    <property type="match status" value="1"/>
</dbReference>
<name>A0A1I2G4K8_9ACTN</name>
<reference evidence="18 19" key="1">
    <citation type="submission" date="2016-10" db="EMBL/GenBank/DDBJ databases">
        <authorList>
            <person name="de Groot N.N."/>
        </authorList>
    </citation>
    <scope>NUCLEOTIDE SEQUENCE [LARGE SCALE GENOMIC DNA]</scope>
    <source>
        <strain evidence="18 19">DSM 43019</strain>
    </source>
</reference>
<evidence type="ECO:0000256" key="7">
    <source>
        <dbReference type="ARBA" id="ARBA00022692"/>
    </source>
</evidence>
<evidence type="ECO:0000256" key="14">
    <source>
        <dbReference type="ARBA" id="ARBA00039401"/>
    </source>
</evidence>
<sequence length="868" mass="91734">MAARLRSAGALTVAVIVVTVLIAGATFAAMTRGDDDTAGRLLQRRTSQVTAAVQAEVKRYVDAVTTVAAATGAHDVLTEAKFQQLSAPLAEMRLSGATAVSYLLPVADDQIAAAQALWRSRGAVGLRLQPVGSGEHIFAMMVRSLDQAPATRTGVDATQSQPLLDTLRTAHDTGQPAVSEPYRLVVDQSVPAPLRQLSFTMAAPVLGLPGRSGEREFRGWVVMGLRSEDFLGTVLPNLSDGLRGVSLLTAAEERVPNVASHPRGGAGDPGMTRFGTVQVADRTWYLRIDASRRDLIGSTALPRVVAVAVLALGFVLAALVHVLATGQARARRAVLQATADLAAAETRAREQAFLLTTILDAMSDGVGVVDDSGDFLLHNPAARSMLGIAEDRNGAENWQAHYGMFLPDGSGPFPTERLPLVRALAGEQCDLVDMLIRNDTHPDGIMISVSARPIRLRGGLAAAVAVFHDVTARRADTAAIEAARDELAAQKDYLTQVLDALQITVITCDTGGMLVHTNATGGARVGQPSLSGRHINEVSVGITVTDLEGHVIEPDDMPVPRVLRGADDVRLEAMIRFATGKTRAVVLNAQPLLDRTGARIGAVGSSYDITALREREADLAAFAGVAAHDLRAPLMVVAGYADLLQQDLADGVAPESMLPTMARIRVGVHRMQQLIDDLLAYATARDARINLQPVDLQAVVADIIAERTTHLRIAGRGSAPPPRFRVGPLPVVAADASMIRQVFDNLIGNALKYTRAGEAARVDIDAHHPGGDPAAVCVTIADRGIGIPAEEQPHVFDQFHRVAAHTKAYTGTGLGLAICKRVLERHEGTIRAADNPGGGTRMIITLPYAGLPLPDAADTGRPAALPLS</sequence>
<accession>A0A1I2G4K8</accession>
<dbReference type="GO" id="GO:0007234">
    <property type="term" value="P:osmosensory signaling via phosphorelay pathway"/>
    <property type="evidence" value="ECO:0007669"/>
    <property type="project" value="TreeGrafter"/>
</dbReference>
<dbReference type="InterPro" id="IPR003661">
    <property type="entry name" value="HisK_dim/P_dom"/>
</dbReference>
<proteinExistence type="predicted"/>
<dbReference type="InterPro" id="IPR006189">
    <property type="entry name" value="CHASE_dom"/>
</dbReference>
<evidence type="ECO:0000256" key="10">
    <source>
        <dbReference type="ARBA" id="ARBA00022840"/>
    </source>
</evidence>
<dbReference type="InterPro" id="IPR000014">
    <property type="entry name" value="PAS"/>
</dbReference>
<keyword evidence="5" id="KW-0597">Phosphoprotein</keyword>
<dbReference type="Pfam" id="PF03924">
    <property type="entry name" value="CHASE"/>
    <property type="match status" value="1"/>
</dbReference>
<dbReference type="AlphaFoldDB" id="A0A1I2G4K8"/>
<dbReference type="STRING" id="35752.SAMN05421541_106216"/>
<keyword evidence="8" id="KW-0547">Nucleotide-binding</keyword>
<protein>
    <recommendedName>
        <fullName evidence="14">Sensor-like histidine kinase SenX3</fullName>
        <ecNumber evidence="4">2.7.13.3</ecNumber>
    </recommendedName>
</protein>
<evidence type="ECO:0000259" key="17">
    <source>
        <dbReference type="PROSITE" id="PS50113"/>
    </source>
</evidence>
<evidence type="ECO:0000256" key="12">
    <source>
        <dbReference type="ARBA" id="ARBA00023012"/>
    </source>
</evidence>
<keyword evidence="11" id="KW-1133">Transmembrane helix</keyword>
<keyword evidence="7" id="KW-0812">Transmembrane</keyword>
<dbReference type="SMART" id="SM00388">
    <property type="entry name" value="HisKA"/>
    <property type="match status" value="1"/>
</dbReference>
<feature type="domain" description="Histidine kinase" evidence="15">
    <location>
        <begin position="625"/>
        <end position="850"/>
    </location>
</feature>
<keyword evidence="12" id="KW-0902">Two-component regulatory system</keyword>
<dbReference type="SUPFAM" id="SSF47384">
    <property type="entry name" value="Homodimeric domain of signal transducing histidine kinase"/>
    <property type="match status" value="1"/>
</dbReference>
<dbReference type="PANTHER" id="PTHR42878:SF7">
    <property type="entry name" value="SENSOR HISTIDINE KINASE GLRK"/>
    <property type="match status" value="1"/>
</dbReference>
<dbReference type="EC" id="2.7.13.3" evidence="4"/>
<dbReference type="InterPro" id="IPR036890">
    <property type="entry name" value="HATPase_C_sf"/>
</dbReference>
<dbReference type="SUPFAM" id="SSF55785">
    <property type="entry name" value="PYP-like sensor domain (PAS domain)"/>
    <property type="match status" value="2"/>
</dbReference>
<dbReference type="SUPFAM" id="SSF55874">
    <property type="entry name" value="ATPase domain of HSP90 chaperone/DNA topoisomerase II/histidine kinase"/>
    <property type="match status" value="1"/>
</dbReference>
<keyword evidence="6" id="KW-0808">Transferase</keyword>
<dbReference type="Pfam" id="PF00512">
    <property type="entry name" value="HisKA"/>
    <property type="match status" value="1"/>
</dbReference>
<dbReference type="Gene3D" id="3.30.450.20">
    <property type="entry name" value="PAS domain"/>
    <property type="match status" value="2"/>
</dbReference>
<evidence type="ECO:0000256" key="2">
    <source>
        <dbReference type="ARBA" id="ARBA00004141"/>
    </source>
</evidence>
<evidence type="ECO:0000259" key="15">
    <source>
        <dbReference type="PROSITE" id="PS50109"/>
    </source>
</evidence>
<dbReference type="InterPro" id="IPR003594">
    <property type="entry name" value="HATPase_dom"/>
</dbReference>
<dbReference type="InterPro" id="IPR001610">
    <property type="entry name" value="PAC"/>
</dbReference>
<dbReference type="InterPro" id="IPR004358">
    <property type="entry name" value="Sig_transdc_His_kin-like_C"/>
</dbReference>
<dbReference type="GO" id="GO:0005886">
    <property type="term" value="C:plasma membrane"/>
    <property type="evidence" value="ECO:0007669"/>
    <property type="project" value="UniProtKB-SubCell"/>
</dbReference>
<dbReference type="PROSITE" id="PS50109">
    <property type="entry name" value="HIS_KIN"/>
    <property type="match status" value="1"/>
</dbReference>
<feature type="domain" description="PAC" evidence="17">
    <location>
        <begin position="569"/>
        <end position="621"/>
    </location>
</feature>
<evidence type="ECO:0000313" key="18">
    <source>
        <dbReference type="EMBL" id="SFF12472.1"/>
    </source>
</evidence>
<dbReference type="GO" id="GO:0030295">
    <property type="term" value="F:protein kinase activator activity"/>
    <property type="evidence" value="ECO:0007669"/>
    <property type="project" value="TreeGrafter"/>
</dbReference>
<comment type="subcellular location">
    <subcellularLocation>
        <location evidence="3">Cell membrane</location>
    </subcellularLocation>
    <subcellularLocation>
        <location evidence="2">Membrane</location>
        <topology evidence="2">Multi-pass membrane protein</topology>
    </subcellularLocation>
</comment>
<dbReference type="Pfam" id="PF08448">
    <property type="entry name" value="PAS_4"/>
    <property type="match status" value="2"/>
</dbReference>
<dbReference type="InterPro" id="IPR042240">
    <property type="entry name" value="CHASE_sf"/>
</dbReference>
<dbReference type="InterPro" id="IPR013656">
    <property type="entry name" value="PAS_4"/>
</dbReference>
<dbReference type="InterPro" id="IPR005467">
    <property type="entry name" value="His_kinase_dom"/>
</dbReference>
<evidence type="ECO:0000256" key="13">
    <source>
        <dbReference type="ARBA" id="ARBA00023136"/>
    </source>
</evidence>
<evidence type="ECO:0000256" key="9">
    <source>
        <dbReference type="ARBA" id="ARBA00022777"/>
    </source>
</evidence>
<organism evidence="18 19">
    <name type="scientific">Actinoplanes philippinensis</name>
    <dbReference type="NCBI Taxonomy" id="35752"/>
    <lineage>
        <taxon>Bacteria</taxon>
        <taxon>Bacillati</taxon>
        <taxon>Actinomycetota</taxon>
        <taxon>Actinomycetes</taxon>
        <taxon>Micromonosporales</taxon>
        <taxon>Micromonosporaceae</taxon>
        <taxon>Actinoplanes</taxon>
    </lineage>
</organism>
<dbReference type="Gene3D" id="1.10.287.130">
    <property type="match status" value="1"/>
</dbReference>
<dbReference type="SMART" id="SM00086">
    <property type="entry name" value="PAC"/>
    <property type="match status" value="2"/>
</dbReference>
<dbReference type="PRINTS" id="PR00344">
    <property type="entry name" value="BCTRLSENSOR"/>
</dbReference>
<gene>
    <name evidence="18" type="ORF">SAMN05421541_106216</name>
</gene>
<dbReference type="GO" id="GO:0005524">
    <property type="term" value="F:ATP binding"/>
    <property type="evidence" value="ECO:0007669"/>
    <property type="project" value="UniProtKB-KW"/>
</dbReference>
<keyword evidence="10" id="KW-0067">ATP-binding</keyword>
<evidence type="ECO:0000256" key="1">
    <source>
        <dbReference type="ARBA" id="ARBA00000085"/>
    </source>
</evidence>
<dbReference type="PROSITE" id="PS50112">
    <property type="entry name" value="PAS"/>
    <property type="match status" value="1"/>
</dbReference>
<keyword evidence="13" id="KW-0472">Membrane</keyword>
<keyword evidence="9" id="KW-0418">Kinase</keyword>
<dbReference type="InterPro" id="IPR036097">
    <property type="entry name" value="HisK_dim/P_sf"/>
</dbReference>
<dbReference type="CDD" id="cd00082">
    <property type="entry name" value="HisKA"/>
    <property type="match status" value="1"/>
</dbReference>